<dbReference type="SMART" id="SM00558">
    <property type="entry name" value="JmjC"/>
    <property type="match status" value="1"/>
</dbReference>
<feature type="compositionally biased region" description="Polar residues" evidence="1">
    <location>
        <begin position="13"/>
        <end position="30"/>
    </location>
</feature>
<protein>
    <submittedName>
        <fullName evidence="3">Cupin-like domain-containing protein</fullName>
    </submittedName>
</protein>
<sequence length="376" mass="43379">MQPSKTEPLPESKATQVSLAPSAMGSNLNPDSLIDPAPGRVDDEWRRWIAENLTLELPPESIIESMIADGIPREEATREVDLAAQSPYLKGTLLIRNRLKKREWQLSNYRKLNRLHRASGTIERRHKLSRGEFLDQYYSTNRAVIITGMMDDWPAMRKWNLDYFSQTFGDREIEVQFGRTAGENYEIEREKYTRKLRMADFVEMVRNAENTNDFYLTANNNSNNKNVLSELWDDIVQIPEYLGEQSNQSQGRLSGFFWMGPAGTITPFHHDLTNNFMAQVIGRKRVKIAPSWDIPLMSNHFHCYSKRDGRFMAPTPDAAFDEPQIHECILERGEILFLPVGCMHFVEGIDISVTVSFISFVFDNDFSSFYTTYHAV</sequence>
<feature type="region of interest" description="Disordered" evidence="1">
    <location>
        <begin position="1"/>
        <end position="37"/>
    </location>
</feature>
<reference evidence="3" key="1">
    <citation type="submission" date="2024-05" db="EMBL/GenBank/DDBJ databases">
        <title>Planctomycetes of the genus Singulisphaera possess chitinolytic capabilities.</title>
        <authorList>
            <person name="Ivanova A."/>
        </authorList>
    </citation>
    <scope>NUCLEOTIDE SEQUENCE</scope>
    <source>
        <strain evidence="3">Ch08T</strain>
    </source>
</reference>
<name>A0AAU7CT44_9BACT</name>
<evidence type="ECO:0000259" key="2">
    <source>
        <dbReference type="PROSITE" id="PS51184"/>
    </source>
</evidence>
<evidence type="ECO:0000313" key="3">
    <source>
        <dbReference type="EMBL" id="XBH08307.1"/>
    </source>
</evidence>
<dbReference type="PANTHER" id="PTHR12461">
    <property type="entry name" value="HYPOXIA-INDUCIBLE FACTOR 1 ALPHA INHIBITOR-RELATED"/>
    <property type="match status" value="1"/>
</dbReference>
<dbReference type="PANTHER" id="PTHR12461:SF105">
    <property type="entry name" value="HYPOXIA-INDUCIBLE FACTOR 1-ALPHA INHIBITOR"/>
    <property type="match status" value="1"/>
</dbReference>
<dbReference type="Gene3D" id="2.60.120.650">
    <property type="entry name" value="Cupin"/>
    <property type="match status" value="1"/>
</dbReference>
<organism evidence="3">
    <name type="scientific">Singulisphaera sp. Ch08</name>
    <dbReference type="NCBI Taxonomy" id="3120278"/>
    <lineage>
        <taxon>Bacteria</taxon>
        <taxon>Pseudomonadati</taxon>
        <taxon>Planctomycetota</taxon>
        <taxon>Planctomycetia</taxon>
        <taxon>Isosphaerales</taxon>
        <taxon>Isosphaeraceae</taxon>
        <taxon>Singulisphaera</taxon>
    </lineage>
</organism>
<dbReference type="SUPFAM" id="SSF51197">
    <property type="entry name" value="Clavaminate synthase-like"/>
    <property type="match status" value="1"/>
</dbReference>
<dbReference type="Pfam" id="PF13621">
    <property type="entry name" value="Cupin_8"/>
    <property type="match status" value="1"/>
</dbReference>
<gene>
    <name evidence="3" type="ORF">V5E97_08010</name>
</gene>
<proteinExistence type="predicted"/>
<dbReference type="InterPro" id="IPR041667">
    <property type="entry name" value="Cupin_8"/>
</dbReference>
<feature type="domain" description="JmjC" evidence="2">
    <location>
        <begin position="227"/>
        <end position="374"/>
    </location>
</feature>
<dbReference type="PROSITE" id="PS51184">
    <property type="entry name" value="JMJC"/>
    <property type="match status" value="1"/>
</dbReference>
<dbReference type="RefSeq" id="WP_406701140.1">
    <property type="nucleotide sequence ID" value="NZ_CP155447.1"/>
</dbReference>
<dbReference type="InterPro" id="IPR003347">
    <property type="entry name" value="JmjC_dom"/>
</dbReference>
<dbReference type="EMBL" id="CP155447">
    <property type="protein sequence ID" value="XBH08307.1"/>
    <property type="molecule type" value="Genomic_DNA"/>
</dbReference>
<evidence type="ECO:0000256" key="1">
    <source>
        <dbReference type="SAM" id="MobiDB-lite"/>
    </source>
</evidence>
<dbReference type="AlphaFoldDB" id="A0AAU7CT44"/>
<accession>A0AAU7CT44</accession>